<dbReference type="EMBL" id="JADXDR010000035">
    <property type="protein sequence ID" value="KAI7843944.1"/>
    <property type="molecule type" value="Genomic_DNA"/>
</dbReference>
<accession>A0AAD5E0G4</accession>
<proteinExistence type="predicted"/>
<evidence type="ECO:0000313" key="2">
    <source>
        <dbReference type="Proteomes" id="UP001205105"/>
    </source>
</evidence>
<evidence type="ECO:0000313" key="1">
    <source>
        <dbReference type="EMBL" id="KAI7843944.1"/>
    </source>
</evidence>
<sequence>MPPPLLRRHAGTAAPATRHGELLTAPRYQQRRPQLHKLASELVGCPAAPPVDCRTLRTAGAASPANASVLVAVMLPQVPCCAAFDRPAFSKLLTDAALATGASQPPSIYLQLATTGKMGGSRGGSPQDAPVNCTFASLAALGGTLVQARVDFDSWQADAAAAACFYRSFLLQEPHIDAQGLPVLQPAAPAWLQAQYGPFASVASVRRGTPLRVQRQGSP</sequence>
<reference evidence="1" key="1">
    <citation type="submission" date="2020-11" db="EMBL/GenBank/DDBJ databases">
        <title>Chlorella ohadii genome sequencing and assembly.</title>
        <authorList>
            <person name="Murik O."/>
            <person name="Treves H."/>
            <person name="Kedem I."/>
            <person name="Shotland Y."/>
            <person name="Kaplan A."/>
        </authorList>
    </citation>
    <scope>NUCLEOTIDE SEQUENCE</scope>
    <source>
        <strain evidence="1">1</strain>
    </source>
</reference>
<gene>
    <name evidence="1" type="ORF">COHA_002482</name>
</gene>
<organism evidence="1 2">
    <name type="scientific">Chlorella ohadii</name>
    <dbReference type="NCBI Taxonomy" id="2649997"/>
    <lineage>
        <taxon>Eukaryota</taxon>
        <taxon>Viridiplantae</taxon>
        <taxon>Chlorophyta</taxon>
        <taxon>core chlorophytes</taxon>
        <taxon>Trebouxiophyceae</taxon>
        <taxon>Chlorellales</taxon>
        <taxon>Chlorellaceae</taxon>
        <taxon>Chlorella clade</taxon>
        <taxon>Chlorella</taxon>
    </lineage>
</organism>
<dbReference type="AlphaFoldDB" id="A0AAD5E0G4"/>
<comment type="caution">
    <text evidence="1">The sequence shown here is derived from an EMBL/GenBank/DDBJ whole genome shotgun (WGS) entry which is preliminary data.</text>
</comment>
<dbReference type="Proteomes" id="UP001205105">
    <property type="component" value="Unassembled WGS sequence"/>
</dbReference>
<keyword evidence="2" id="KW-1185">Reference proteome</keyword>
<protein>
    <submittedName>
        <fullName evidence="1">Uncharacterized protein</fullName>
    </submittedName>
</protein>
<name>A0AAD5E0G4_9CHLO</name>